<comment type="caution">
    <text evidence="2">The sequence shown here is derived from an EMBL/GenBank/DDBJ whole genome shotgun (WGS) entry which is preliminary data.</text>
</comment>
<feature type="compositionally biased region" description="Basic and acidic residues" evidence="1">
    <location>
        <begin position="43"/>
        <end position="59"/>
    </location>
</feature>
<evidence type="ECO:0000313" key="3">
    <source>
        <dbReference type="Proteomes" id="UP001372338"/>
    </source>
</evidence>
<evidence type="ECO:0000256" key="1">
    <source>
        <dbReference type="SAM" id="MobiDB-lite"/>
    </source>
</evidence>
<dbReference type="EMBL" id="JAYWIO010000006">
    <property type="protein sequence ID" value="KAK7257060.1"/>
    <property type="molecule type" value="Genomic_DNA"/>
</dbReference>
<protein>
    <submittedName>
        <fullName evidence="2">Uncharacterized protein</fullName>
    </submittedName>
</protein>
<organism evidence="2 3">
    <name type="scientific">Crotalaria pallida</name>
    <name type="common">Smooth rattlebox</name>
    <name type="synonym">Crotalaria striata</name>
    <dbReference type="NCBI Taxonomy" id="3830"/>
    <lineage>
        <taxon>Eukaryota</taxon>
        <taxon>Viridiplantae</taxon>
        <taxon>Streptophyta</taxon>
        <taxon>Embryophyta</taxon>
        <taxon>Tracheophyta</taxon>
        <taxon>Spermatophyta</taxon>
        <taxon>Magnoliopsida</taxon>
        <taxon>eudicotyledons</taxon>
        <taxon>Gunneridae</taxon>
        <taxon>Pentapetalae</taxon>
        <taxon>rosids</taxon>
        <taxon>fabids</taxon>
        <taxon>Fabales</taxon>
        <taxon>Fabaceae</taxon>
        <taxon>Papilionoideae</taxon>
        <taxon>50 kb inversion clade</taxon>
        <taxon>genistoids sensu lato</taxon>
        <taxon>core genistoids</taxon>
        <taxon>Crotalarieae</taxon>
        <taxon>Crotalaria</taxon>
    </lineage>
</organism>
<reference evidence="2 3" key="1">
    <citation type="submission" date="2024-01" db="EMBL/GenBank/DDBJ databases">
        <title>The genomes of 5 underutilized Papilionoideae crops provide insights into root nodulation and disease resistanc.</title>
        <authorList>
            <person name="Yuan L."/>
        </authorList>
    </citation>
    <scope>NUCLEOTIDE SEQUENCE [LARGE SCALE GENOMIC DNA]</scope>
    <source>
        <strain evidence="2">ZHUSHIDOU_FW_LH</strain>
        <tissue evidence="2">Leaf</tissue>
    </source>
</reference>
<sequence>MAAAYLPDYFVTKRETSTILDKFLAWLDGDLVRQIIPGDNDNDNDHRDINISKEEEKKVSTSNMGKKKKEKEQSNRSNENCEAMLKNWEVKFKKLHEEWLTRMNDSVIETKKELHEAKNAYQEDRRKWEEEKVQLVAKLSAATASAELYRELLHSAFLHHQED</sequence>
<gene>
    <name evidence="2" type="ORF">RIF29_30757</name>
</gene>
<keyword evidence="3" id="KW-1185">Reference proteome</keyword>
<proteinExistence type="predicted"/>
<name>A0AAN9EIM3_CROPI</name>
<evidence type="ECO:0000313" key="2">
    <source>
        <dbReference type="EMBL" id="KAK7257060.1"/>
    </source>
</evidence>
<feature type="region of interest" description="Disordered" evidence="1">
    <location>
        <begin position="35"/>
        <end position="79"/>
    </location>
</feature>
<dbReference type="AlphaFoldDB" id="A0AAN9EIM3"/>
<dbReference type="Proteomes" id="UP001372338">
    <property type="component" value="Unassembled WGS sequence"/>
</dbReference>
<accession>A0AAN9EIM3</accession>